<organism evidence="1 2">
    <name type="scientific">Gossypium arboreum</name>
    <name type="common">Tree cotton</name>
    <name type="synonym">Gossypium nanking</name>
    <dbReference type="NCBI Taxonomy" id="29729"/>
    <lineage>
        <taxon>Eukaryota</taxon>
        <taxon>Viridiplantae</taxon>
        <taxon>Streptophyta</taxon>
        <taxon>Embryophyta</taxon>
        <taxon>Tracheophyta</taxon>
        <taxon>Spermatophyta</taxon>
        <taxon>Magnoliopsida</taxon>
        <taxon>eudicotyledons</taxon>
        <taxon>Gunneridae</taxon>
        <taxon>Pentapetalae</taxon>
        <taxon>rosids</taxon>
        <taxon>malvids</taxon>
        <taxon>Malvales</taxon>
        <taxon>Malvaceae</taxon>
        <taxon>Malvoideae</taxon>
        <taxon>Gossypium</taxon>
    </lineage>
</organism>
<reference evidence="2" key="1">
    <citation type="submission" date="2014-09" db="EMBL/GenBank/DDBJ databases">
        <authorList>
            <person name="Mudge J."/>
            <person name="Ramaraj T."/>
            <person name="Lindquist I.E."/>
            <person name="Bharti A.K."/>
            <person name="Sundararajan A."/>
            <person name="Cameron C.T."/>
            <person name="Woodward J.E."/>
            <person name="May G.D."/>
            <person name="Brubaker C."/>
            <person name="Broadhvest J."/>
            <person name="Wilkins T.A."/>
        </authorList>
    </citation>
    <scope>NUCLEOTIDE SEQUENCE</scope>
    <source>
        <strain evidence="2">cv. AKA8401</strain>
    </source>
</reference>
<dbReference type="Proteomes" id="UP000032142">
    <property type="component" value="Unassembled WGS sequence"/>
</dbReference>
<sequence>MLHMASHTGV</sequence>
<accession>A0A0B0NGT2</accession>
<evidence type="ECO:0000313" key="1">
    <source>
        <dbReference type="EMBL" id="KHG11837.1"/>
    </source>
</evidence>
<gene>
    <name evidence="1" type="ORF">F383_18329</name>
</gene>
<protein>
    <submittedName>
        <fullName evidence="1">Uncharacterized protein</fullName>
    </submittedName>
</protein>
<evidence type="ECO:0000313" key="2">
    <source>
        <dbReference type="Proteomes" id="UP000032142"/>
    </source>
</evidence>
<proteinExistence type="predicted"/>
<name>A0A0B0NGT2_GOSAR</name>
<dbReference type="EMBL" id="KN396545">
    <property type="protein sequence ID" value="KHG11837.1"/>
    <property type="molecule type" value="Genomic_DNA"/>
</dbReference>
<keyword evidence="2" id="KW-1185">Reference proteome</keyword>